<evidence type="ECO:0000313" key="3">
    <source>
        <dbReference type="Proteomes" id="UP000000849"/>
    </source>
</evidence>
<keyword evidence="1" id="KW-0732">Signal</keyword>
<reference evidence="2 3" key="1">
    <citation type="journal article" date="2010" name="Stand. Genomic Sci.">
        <title>Complete genome sequence of Cellulomonas flavigena type strain (134).</title>
        <authorList>
            <person name="Abt B."/>
            <person name="Foster B."/>
            <person name="Lapidus A."/>
            <person name="Clum A."/>
            <person name="Sun H."/>
            <person name="Pukall R."/>
            <person name="Lucas S."/>
            <person name="Glavina Del Rio T."/>
            <person name="Nolan M."/>
            <person name="Tice H."/>
            <person name="Cheng J.F."/>
            <person name="Pitluck S."/>
            <person name="Liolios K."/>
            <person name="Ivanova N."/>
            <person name="Mavromatis K."/>
            <person name="Ovchinnikova G."/>
            <person name="Pati A."/>
            <person name="Goodwin L."/>
            <person name="Chen A."/>
            <person name="Palaniappan K."/>
            <person name="Land M."/>
            <person name="Hauser L."/>
            <person name="Chang Y.J."/>
            <person name="Jeffries C.D."/>
            <person name="Rohde M."/>
            <person name="Goker M."/>
            <person name="Woyke T."/>
            <person name="Bristow J."/>
            <person name="Eisen J.A."/>
            <person name="Markowitz V."/>
            <person name="Hugenholtz P."/>
            <person name="Kyrpides N.C."/>
            <person name="Klenk H.P."/>
        </authorList>
    </citation>
    <scope>NUCLEOTIDE SEQUENCE [LARGE SCALE GENOMIC DNA]</scope>
    <source>
        <strain evidence="3">ATCC 482 / DSM 20109 / BCRC 11376 / JCM 18109 / NBRC 3775 / NCIMB 8073 / NRS 134</strain>
    </source>
</reference>
<name>D5UHP8_CELFN</name>
<dbReference type="Proteomes" id="UP000000849">
    <property type="component" value="Chromosome"/>
</dbReference>
<dbReference type="KEGG" id="cfl:Cfla_0405"/>
<sequence length="398" mass="42166">MSRTWRARTWRLGAAVTLVASVLGVGVSTAAEASAVCVPDQAVPDNTVKFDNCSGLAPTQLMALLNATDAAAEGNILNPDDRFFANTQWLGWIDVTTSPGVLRGLWPIDAAGNFTGALTDGHYRSVVYPYSGFLSPNSPRGYRGLHVEIWDRPEASGGHYWTYKNGAGPRVVNTPVLESGRIVRSYQATLWRADGATTDFVGRNGVTAQLTWSPSYSLTPTAFNITTTLGASADVNFTGDAGGMALLINPTCERPVQNGLYGGCPTQGVLDSGMHWFRTAVSATDLCGPVPAECATYTSSDKFVELNNGAIRPAALGPTNSSAYNLTASPAFNNTDPHLALNPQTSVFAYHFNYVPSPGSPLSGFGSLDLALRPADPARGQCLGPNRGQMQFGVDLTH</sequence>
<feature type="signal peptide" evidence="1">
    <location>
        <begin position="1"/>
        <end position="30"/>
    </location>
</feature>
<dbReference type="EMBL" id="CP001964">
    <property type="protein sequence ID" value="ADG73322.1"/>
    <property type="molecule type" value="Genomic_DNA"/>
</dbReference>
<dbReference type="AlphaFoldDB" id="D5UHP8"/>
<gene>
    <name evidence="2" type="ordered locus">Cfla_0405</name>
</gene>
<organism evidence="2 3">
    <name type="scientific">Cellulomonas flavigena (strain ATCC 482 / DSM 20109 / BCRC 11376 / JCM 18109 / NBRC 3775 / NCIMB 8073 / NRS 134)</name>
    <dbReference type="NCBI Taxonomy" id="446466"/>
    <lineage>
        <taxon>Bacteria</taxon>
        <taxon>Bacillati</taxon>
        <taxon>Actinomycetota</taxon>
        <taxon>Actinomycetes</taxon>
        <taxon>Micrococcales</taxon>
        <taxon>Cellulomonadaceae</taxon>
        <taxon>Cellulomonas</taxon>
    </lineage>
</organism>
<proteinExistence type="predicted"/>
<dbReference type="HOGENOM" id="CLU_692036_0_0_11"/>
<accession>D5UHP8</accession>
<keyword evidence="3" id="KW-1185">Reference proteome</keyword>
<evidence type="ECO:0000256" key="1">
    <source>
        <dbReference type="SAM" id="SignalP"/>
    </source>
</evidence>
<protein>
    <submittedName>
        <fullName evidence="2">Uncharacterized protein</fullName>
    </submittedName>
</protein>
<evidence type="ECO:0000313" key="2">
    <source>
        <dbReference type="EMBL" id="ADG73322.1"/>
    </source>
</evidence>
<feature type="chain" id="PRO_5003077476" evidence="1">
    <location>
        <begin position="31"/>
        <end position="398"/>
    </location>
</feature>